<evidence type="ECO:0000313" key="2">
    <source>
        <dbReference type="Proteomes" id="UP001062846"/>
    </source>
</evidence>
<gene>
    <name evidence="1" type="ORF">RHMOL_Rhmol07G0284900</name>
</gene>
<protein>
    <submittedName>
        <fullName evidence="1">Uncharacterized protein</fullName>
    </submittedName>
</protein>
<keyword evidence="2" id="KW-1185">Reference proteome</keyword>
<reference evidence="1" key="1">
    <citation type="submission" date="2022-02" db="EMBL/GenBank/DDBJ databases">
        <title>Plant Genome Project.</title>
        <authorList>
            <person name="Zhang R.-G."/>
        </authorList>
    </citation>
    <scope>NUCLEOTIDE SEQUENCE</scope>
    <source>
        <strain evidence="1">AT1</strain>
    </source>
</reference>
<sequence length="165" mass="18255">MMKGFVFWVAGTALVLLSFSIGGSTSSVTGPQPAYLGLVPELLNHFQREFEEWQTSNPNDFSFWFSIPQENQNREVEIHMAFTRHEDDTGVMTGSRKLKEIGHTSSTGKSDRSGSANLEDYEPIDPVPSSMTSIRPGPIQHGTPLMPYIPRPSPPPEHPKLGGFP</sequence>
<evidence type="ECO:0000313" key="1">
    <source>
        <dbReference type="EMBL" id="KAI8548592.1"/>
    </source>
</evidence>
<comment type="caution">
    <text evidence="1">The sequence shown here is derived from an EMBL/GenBank/DDBJ whole genome shotgun (WGS) entry which is preliminary data.</text>
</comment>
<dbReference type="Proteomes" id="UP001062846">
    <property type="component" value="Chromosome 7"/>
</dbReference>
<accession>A0ACC0N7G4</accession>
<dbReference type="EMBL" id="CM046394">
    <property type="protein sequence ID" value="KAI8548592.1"/>
    <property type="molecule type" value="Genomic_DNA"/>
</dbReference>
<proteinExistence type="predicted"/>
<organism evidence="1 2">
    <name type="scientific">Rhododendron molle</name>
    <name type="common">Chinese azalea</name>
    <name type="synonym">Azalea mollis</name>
    <dbReference type="NCBI Taxonomy" id="49168"/>
    <lineage>
        <taxon>Eukaryota</taxon>
        <taxon>Viridiplantae</taxon>
        <taxon>Streptophyta</taxon>
        <taxon>Embryophyta</taxon>
        <taxon>Tracheophyta</taxon>
        <taxon>Spermatophyta</taxon>
        <taxon>Magnoliopsida</taxon>
        <taxon>eudicotyledons</taxon>
        <taxon>Gunneridae</taxon>
        <taxon>Pentapetalae</taxon>
        <taxon>asterids</taxon>
        <taxon>Ericales</taxon>
        <taxon>Ericaceae</taxon>
        <taxon>Ericoideae</taxon>
        <taxon>Rhodoreae</taxon>
        <taxon>Rhododendron</taxon>
    </lineage>
</organism>
<name>A0ACC0N7G4_RHOML</name>